<evidence type="ECO:0000256" key="3">
    <source>
        <dbReference type="ARBA" id="ARBA00022801"/>
    </source>
</evidence>
<gene>
    <name evidence="5" type="ORF">DWW02_10740</name>
</gene>
<keyword evidence="3" id="KW-0378">Hydrolase</keyword>
<dbReference type="GO" id="GO:0004519">
    <property type="term" value="F:endonuclease activity"/>
    <property type="evidence" value="ECO:0007669"/>
    <property type="project" value="UniProtKB-KW"/>
</dbReference>
<sequence>MRLQEACVRFNKLAGIRFEELFSQNDMNMIIINKGKTGQLLELALGMHLSSTNLDFDDGELKTNKCDNAGNPKETVFITQISSVIDELIQERPFEETHLYEKISNILYVPVCKDGDPKDWMFLPSIHIDLSSPRYAQLRDIWRSDYYSICRQLRMHIETSPDRRIHTSNGQHIQVRSKDSMPYHPIYSEVYGRYVSNKNHAFYFRKEFVYDIRSISR</sequence>
<dbReference type="Proteomes" id="UP000284543">
    <property type="component" value="Unassembled WGS sequence"/>
</dbReference>
<feature type="domain" description="DNA mismatch repair MutH/Type II restriction enzyme Sau3AI" evidence="4">
    <location>
        <begin position="52"/>
        <end position="115"/>
    </location>
</feature>
<proteinExistence type="predicted"/>
<dbReference type="Gene3D" id="3.40.600.10">
    <property type="entry name" value="DNA mismatch repair MutH/Restriction endonuclease, type II"/>
    <property type="match status" value="1"/>
</dbReference>
<name>A0A412ZAA5_9FIRM</name>
<organism evidence="5 6">
    <name type="scientific">Enterocloster bolteae</name>
    <dbReference type="NCBI Taxonomy" id="208479"/>
    <lineage>
        <taxon>Bacteria</taxon>
        <taxon>Bacillati</taxon>
        <taxon>Bacillota</taxon>
        <taxon>Clostridia</taxon>
        <taxon>Lachnospirales</taxon>
        <taxon>Lachnospiraceae</taxon>
        <taxon>Enterocloster</taxon>
    </lineage>
</organism>
<dbReference type="GO" id="GO:0016787">
    <property type="term" value="F:hydrolase activity"/>
    <property type="evidence" value="ECO:0007669"/>
    <property type="project" value="UniProtKB-KW"/>
</dbReference>
<dbReference type="Pfam" id="PF02976">
    <property type="entry name" value="MutH"/>
    <property type="match status" value="1"/>
</dbReference>
<dbReference type="InterPro" id="IPR011335">
    <property type="entry name" value="Restrct_endonuc-II-like"/>
</dbReference>
<evidence type="ECO:0000256" key="2">
    <source>
        <dbReference type="ARBA" id="ARBA00022759"/>
    </source>
</evidence>
<dbReference type="InterPro" id="IPR011337">
    <property type="entry name" value="DNA_rep_MutH/RE_typeII_Sau3AI"/>
</dbReference>
<dbReference type="RefSeq" id="WP_021895387.1">
    <property type="nucleotide sequence ID" value="NZ_CATYQV010000007.1"/>
</dbReference>
<dbReference type="EMBL" id="QRZM01000003">
    <property type="protein sequence ID" value="RGV77001.1"/>
    <property type="molecule type" value="Genomic_DNA"/>
</dbReference>
<dbReference type="SUPFAM" id="SSF52980">
    <property type="entry name" value="Restriction endonuclease-like"/>
    <property type="match status" value="1"/>
</dbReference>
<dbReference type="AlphaFoldDB" id="A0A412ZAA5"/>
<evidence type="ECO:0000256" key="1">
    <source>
        <dbReference type="ARBA" id="ARBA00022722"/>
    </source>
</evidence>
<evidence type="ECO:0000259" key="4">
    <source>
        <dbReference type="Pfam" id="PF02976"/>
    </source>
</evidence>
<evidence type="ECO:0000313" key="5">
    <source>
        <dbReference type="EMBL" id="RGV77001.1"/>
    </source>
</evidence>
<dbReference type="InterPro" id="IPR037057">
    <property type="entry name" value="DNA_rep_MutH/T2_RE_sf"/>
</dbReference>
<reference evidence="5 6" key="1">
    <citation type="submission" date="2018-08" db="EMBL/GenBank/DDBJ databases">
        <title>A genome reference for cultivated species of the human gut microbiota.</title>
        <authorList>
            <person name="Zou Y."/>
            <person name="Xue W."/>
            <person name="Luo G."/>
        </authorList>
    </citation>
    <scope>NUCLEOTIDE SEQUENCE [LARGE SCALE GENOMIC DNA]</scope>
    <source>
        <strain evidence="5 6">AF14-18</strain>
    </source>
</reference>
<keyword evidence="2" id="KW-0255">Endonuclease</keyword>
<keyword evidence="1" id="KW-0540">Nuclease</keyword>
<protein>
    <submittedName>
        <fullName evidence="5">DNA mismatch repair protein MutH</fullName>
    </submittedName>
</protein>
<accession>A0A412ZAA5</accession>
<dbReference type="GO" id="GO:0003677">
    <property type="term" value="F:DNA binding"/>
    <property type="evidence" value="ECO:0007669"/>
    <property type="project" value="InterPro"/>
</dbReference>
<comment type="caution">
    <text evidence="5">The sequence shown here is derived from an EMBL/GenBank/DDBJ whole genome shotgun (WGS) entry which is preliminary data.</text>
</comment>
<evidence type="ECO:0000313" key="6">
    <source>
        <dbReference type="Proteomes" id="UP000284543"/>
    </source>
</evidence>